<keyword evidence="2" id="KW-1185">Reference proteome</keyword>
<accession>A0AAN5DI09</accession>
<evidence type="ECO:0000313" key="2">
    <source>
        <dbReference type="Proteomes" id="UP001328107"/>
    </source>
</evidence>
<dbReference type="Proteomes" id="UP001328107">
    <property type="component" value="Unassembled WGS sequence"/>
</dbReference>
<gene>
    <name evidence="1" type="ORF">PMAYCL1PPCAC_32737</name>
</gene>
<proteinExistence type="predicted"/>
<sequence>GMKLRVNEVLAGCHVVFLVLPYRCAFVVPLDVVESTRTLVHVLQFHAFSYILKERIVGRTLVLHSNTSFRYVIVFEAGTAFVRVVLNVHI</sequence>
<feature type="non-terminal residue" evidence="1">
    <location>
        <position position="1"/>
    </location>
</feature>
<name>A0AAN5DI09_9BILA</name>
<reference evidence="2" key="1">
    <citation type="submission" date="2022-10" db="EMBL/GenBank/DDBJ databases">
        <title>Genome assembly of Pristionchus species.</title>
        <authorList>
            <person name="Yoshida K."/>
            <person name="Sommer R.J."/>
        </authorList>
    </citation>
    <scope>NUCLEOTIDE SEQUENCE [LARGE SCALE GENOMIC DNA]</scope>
    <source>
        <strain evidence="2">RS5460</strain>
    </source>
</reference>
<dbReference type="AlphaFoldDB" id="A0AAN5DI09"/>
<protein>
    <submittedName>
        <fullName evidence="1">Uncharacterized protein</fullName>
    </submittedName>
</protein>
<organism evidence="1 2">
    <name type="scientific">Pristionchus mayeri</name>
    <dbReference type="NCBI Taxonomy" id="1317129"/>
    <lineage>
        <taxon>Eukaryota</taxon>
        <taxon>Metazoa</taxon>
        <taxon>Ecdysozoa</taxon>
        <taxon>Nematoda</taxon>
        <taxon>Chromadorea</taxon>
        <taxon>Rhabditida</taxon>
        <taxon>Rhabditina</taxon>
        <taxon>Diplogasteromorpha</taxon>
        <taxon>Diplogasteroidea</taxon>
        <taxon>Neodiplogasteridae</taxon>
        <taxon>Pristionchus</taxon>
    </lineage>
</organism>
<dbReference type="EMBL" id="BTRK01000006">
    <property type="protein sequence ID" value="GMR62542.1"/>
    <property type="molecule type" value="Genomic_DNA"/>
</dbReference>
<feature type="non-terminal residue" evidence="1">
    <location>
        <position position="90"/>
    </location>
</feature>
<evidence type="ECO:0000313" key="1">
    <source>
        <dbReference type="EMBL" id="GMR62542.1"/>
    </source>
</evidence>
<comment type="caution">
    <text evidence="1">The sequence shown here is derived from an EMBL/GenBank/DDBJ whole genome shotgun (WGS) entry which is preliminary data.</text>
</comment>